<dbReference type="EC" id="3.1.-.-" evidence="1"/>
<dbReference type="GO" id="GO:0016787">
    <property type="term" value="F:hydrolase activity"/>
    <property type="evidence" value="ECO:0007669"/>
    <property type="project" value="UniProtKB-KW"/>
</dbReference>
<proteinExistence type="predicted"/>
<name>A0A376NVA5_ECOLX</name>
<dbReference type="AlphaFoldDB" id="A0A376NVA5"/>
<evidence type="ECO:0000313" key="2">
    <source>
        <dbReference type="Proteomes" id="UP000254428"/>
    </source>
</evidence>
<dbReference type="EMBL" id="UGBT01000002">
    <property type="protein sequence ID" value="STH70135.1"/>
    <property type="molecule type" value="Genomic_DNA"/>
</dbReference>
<gene>
    <name evidence="1" type="primary">yhaV_1</name>
    <name evidence="1" type="ORF">NCTC11341_01681</name>
</gene>
<organism evidence="1 2">
    <name type="scientific">Escherichia coli</name>
    <dbReference type="NCBI Taxonomy" id="562"/>
    <lineage>
        <taxon>Bacteria</taxon>
        <taxon>Pseudomonadati</taxon>
        <taxon>Pseudomonadota</taxon>
        <taxon>Gammaproteobacteria</taxon>
        <taxon>Enterobacterales</taxon>
        <taxon>Enterobacteriaceae</taxon>
        <taxon>Escherichia</taxon>
    </lineage>
</organism>
<dbReference type="Pfam" id="PF11663">
    <property type="entry name" value="Toxin_YhaV"/>
    <property type="match status" value="1"/>
</dbReference>
<evidence type="ECO:0000313" key="1">
    <source>
        <dbReference type="EMBL" id="STH70135.1"/>
    </source>
</evidence>
<accession>A0A376NVA5</accession>
<dbReference type="GO" id="GO:0004540">
    <property type="term" value="F:RNA nuclease activity"/>
    <property type="evidence" value="ECO:0007669"/>
    <property type="project" value="InterPro"/>
</dbReference>
<dbReference type="GO" id="GO:0110001">
    <property type="term" value="C:toxin-antitoxin complex"/>
    <property type="evidence" value="ECO:0007669"/>
    <property type="project" value="InterPro"/>
</dbReference>
<dbReference type="Proteomes" id="UP000254428">
    <property type="component" value="Unassembled WGS sequence"/>
</dbReference>
<dbReference type="InterPro" id="IPR021679">
    <property type="entry name" value="Toxin_endonuclease_YhaV"/>
</dbReference>
<reference evidence="1 2" key="1">
    <citation type="submission" date="2018-06" db="EMBL/GenBank/DDBJ databases">
        <authorList>
            <consortium name="Pathogen Informatics"/>
            <person name="Doyle S."/>
        </authorList>
    </citation>
    <scope>NUCLEOTIDE SEQUENCE [LARGE SCALE GENOMIC DNA]</scope>
    <source>
        <strain evidence="1 2">NCTC11341</strain>
    </source>
</reference>
<sequence length="133" mass="15033">MDFPQRVNGWALYAHPCFQETYDALVAEVETLKGKDPENYQRKAATKLLAVVHKVIEEHITVNPSSPAFRHGKSLGSGKNKDWSRVKFGAGRYRLFFRKRLARTVLIFTEKSDQLSRATDRVPGLPASPGYAQ</sequence>
<protein>
    <submittedName>
        <fullName evidence="1">Toxin of the SohB(PrlF)-YhaV toxin-antitoxin system</fullName>
        <ecNumber evidence="1">3.1.-.-</ecNumber>
    </submittedName>
</protein>
<keyword evidence="1" id="KW-0378">Hydrolase</keyword>